<evidence type="ECO:0000313" key="2">
    <source>
        <dbReference type="Proteomes" id="UP000494363"/>
    </source>
</evidence>
<sequence>MQARGSFGHRLIPMLRPDAMSDRGGGADCKPINGLVGALSVLCPGPDSNRAAGLHPERGATHKMRRLELPRVRLLPV</sequence>
<dbReference type="Proteomes" id="UP000494363">
    <property type="component" value="Unassembled WGS sequence"/>
</dbReference>
<accession>A0A6J5F8W1</accession>
<reference evidence="1 2" key="1">
    <citation type="submission" date="2020-04" db="EMBL/GenBank/DDBJ databases">
        <authorList>
            <person name="De Canck E."/>
        </authorList>
    </citation>
    <scope>NUCLEOTIDE SEQUENCE [LARGE SCALE GENOMIC DNA]</scope>
    <source>
        <strain evidence="1 2">LMG 29542</strain>
    </source>
</reference>
<protein>
    <submittedName>
        <fullName evidence="1">Uncharacterized protein</fullName>
    </submittedName>
</protein>
<proteinExistence type="predicted"/>
<evidence type="ECO:0000313" key="1">
    <source>
        <dbReference type="EMBL" id="CAB3774934.1"/>
    </source>
</evidence>
<name>A0A6J5F8W1_9BURK</name>
<organism evidence="1 2">
    <name type="scientific">Paraburkholderia humisilvae</name>
    <dbReference type="NCBI Taxonomy" id="627669"/>
    <lineage>
        <taxon>Bacteria</taxon>
        <taxon>Pseudomonadati</taxon>
        <taxon>Pseudomonadota</taxon>
        <taxon>Betaproteobacteria</taxon>
        <taxon>Burkholderiales</taxon>
        <taxon>Burkholderiaceae</taxon>
        <taxon>Paraburkholderia</taxon>
    </lineage>
</organism>
<dbReference type="AlphaFoldDB" id="A0A6J5F8W1"/>
<keyword evidence="2" id="KW-1185">Reference proteome</keyword>
<gene>
    <name evidence="1" type="ORF">LMG29542_08316</name>
</gene>
<dbReference type="EMBL" id="CADIKH010000206">
    <property type="protein sequence ID" value="CAB3774934.1"/>
    <property type="molecule type" value="Genomic_DNA"/>
</dbReference>